<dbReference type="GO" id="GO:0016763">
    <property type="term" value="F:pentosyltransferase activity"/>
    <property type="evidence" value="ECO:0007669"/>
    <property type="project" value="InterPro"/>
</dbReference>
<dbReference type="NCBIfam" id="TIGR00432">
    <property type="entry name" value="arcsn_tRNA_tgt"/>
    <property type="match status" value="1"/>
</dbReference>
<keyword evidence="3" id="KW-0819">tRNA processing</keyword>
<evidence type="ECO:0000256" key="5">
    <source>
        <dbReference type="ARBA" id="ARBA00022833"/>
    </source>
</evidence>
<dbReference type="Gene3D" id="3.20.20.105">
    <property type="entry name" value="Queuine tRNA-ribosyltransferase-like"/>
    <property type="match status" value="1"/>
</dbReference>
<feature type="domain" description="tRNA-guanine(15) transglycosylase-like" evidence="6">
    <location>
        <begin position="12"/>
        <end position="281"/>
    </location>
</feature>
<protein>
    <submittedName>
        <fullName evidence="7">7-cyano-7-deazaguanine tRNA-ribosyltransferase</fullName>
    </submittedName>
</protein>
<dbReference type="PANTHER" id="PTHR46499:SF1">
    <property type="entry name" value="QUEUINE TRNA-RIBOSYLTRANSFERASE"/>
    <property type="match status" value="1"/>
</dbReference>
<keyword evidence="1" id="KW-0328">Glycosyltransferase</keyword>
<comment type="caution">
    <text evidence="7">The sequence shown here is derived from an EMBL/GenBank/DDBJ whole genome shotgun (WGS) entry which is preliminary data.</text>
</comment>
<dbReference type="InterPro" id="IPR036511">
    <property type="entry name" value="TGT-like_sf"/>
</dbReference>
<evidence type="ECO:0000259" key="6">
    <source>
        <dbReference type="Pfam" id="PF01702"/>
    </source>
</evidence>
<keyword evidence="4" id="KW-0479">Metal-binding</keyword>
<feature type="non-terminal residue" evidence="7">
    <location>
        <position position="282"/>
    </location>
</feature>
<keyword evidence="2 7" id="KW-0808">Transferase</keyword>
<reference evidence="7 8" key="1">
    <citation type="submission" date="2015-06" db="EMBL/GenBank/DDBJ databases">
        <title>New insights into the roles of widespread benthic archaea in carbon and nitrogen cycling.</title>
        <authorList>
            <person name="Lazar C.S."/>
            <person name="Baker B.J."/>
            <person name="Seitz K.W."/>
            <person name="Hyde A.S."/>
            <person name="Dick G.J."/>
            <person name="Hinrichs K.-U."/>
            <person name="Teske A.P."/>
        </authorList>
    </citation>
    <scope>NUCLEOTIDE SEQUENCE [LARGE SCALE GENOMIC DNA]</scope>
    <source>
        <strain evidence="7">SG8-32-1</strain>
    </source>
</reference>
<evidence type="ECO:0000313" key="8">
    <source>
        <dbReference type="Proteomes" id="UP000037237"/>
    </source>
</evidence>
<evidence type="ECO:0000256" key="4">
    <source>
        <dbReference type="ARBA" id="ARBA00022723"/>
    </source>
</evidence>
<dbReference type="SUPFAM" id="SSF51713">
    <property type="entry name" value="tRNA-guanine transglycosylase"/>
    <property type="match status" value="1"/>
</dbReference>
<evidence type="ECO:0000256" key="1">
    <source>
        <dbReference type="ARBA" id="ARBA00022676"/>
    </source>
</evidence>
<dbReference type="GO" id="GO:0005737">
    <property type="term" value="C:cytoplasm"/>
    <property type="evidence" value="ECO:0007669"/>
    <property type="project" value="TreeGrafter"/>
</dbReference>
<dbReference type="NCBIfam" id="TIGR00449">
    <property type="entry name" value="tgt_general"/>
    <property type="match status" value="1"/>
</dbReference>
<dbReference type="GO" id="GO:0002099">
    <property type="term" value="P:tRNA wobble guanine modification"/>
    <property type="evidence" value="ECO:0007669"/>
    <property type="project" value="TreeGrafter"/>
</dbReference>
<dbReference type="PANTHER" id="PTHR46499">
    <property type="entry name" value="QUEUINE TRNA-RIBOSYLTRANSFERASE"/>
    <property type="match status" value="1"/>
</dbReference>
<dbReference type="Proteomes" id="UP000037237">
    <property type="component" value="Unassembled WGS sequence"/>
</dbReference>
<gene>
    <name evidence="7" type="ORF">AC477_04720</name>
</gene>
<dbReference type="InterPro" id="IPR004804">
    <property type="entry name" value="TgtA"/>
</dbReference>
<dbReference type="InterPro" id="IPR002616">
    <property type="entry name" value="tRNA_ribo_trans-like"/>
</dbReference>
<accession>A0A0M0BQ45</accession>
<dbReference type="Pfam" id="PF01702">
    <property type="entry name" value="TGT"/>
    <property type="match status" value="1"/>
</dbReference>
<dbReference type="InterPro" id="IPR050076">
    <property type="entry name" value="ArchSynthase1/Queuine_TRR"/>
</dbReference>
<organism evidence="7 8">
    <name type="scientific">miscellaneous Crenarchaeota group-1 archaeon SG8-32-1</name>
    <dbReference type="NCBI Taxonomy" id="1685124"/>
    <lineage>
        <taxon>Archaea</taxon>
        <taxon>Candidatus Bathyarchaeota</taxon>
        <taxon>MCG-1</taxon>
    </lineage>
</organism>
<dbReference type="GO" id="GO:0046872">
    <property type="term" value="F:metal ion binding"/>
    <property type="evidence" value="ECO:0007669"/>
    <property type="project" value="UniProtKB-KW"/>
</dbReference>
<keyword evidence="5" id="KW-0862">Zinc</keyword>
<sequence>MSFEIIDRDLMARIGELETKSGIVETPLLFPVINPGIQPISPKTLEVEFGCRAIITNAYIINKNFKEPAVQKGLHKFLDFNGSIMTDSGAYQLLIYKDIEVTPKEIVDFQELIDTDIATILDIPTGWDVTKGYARYTVKETLTRAKALKKMVTRNDLLWVGPVQGGQYLDLVAKSAKEMGKLPFQVHALGSPTPVMEQYKFDVLVDMIITAKMNLPPDRPLHLFGAGHPFMFSLAVALGCDLFDSAAYALFARQDRYLTESGTIRLDEMAYFPCSCPVCNKT</sequence>
<dbReference type="EMBL" id="LFWU01000117">
    <property type="protein sequence ID" value="KON30707.1"/>
    <property type="molecule type" value="Genomic_DNA"/>
</dbReference>
<evidence type="ECO:0000256" key="3">
    <source>
        <dbReference type="ARBA" id="ARBA00022694"/>
    </source>
</evidence>
<evidence type="ECO:0000256" key="2">
    <source>
        <dbReference type="ARBA" id="ARBA00022679"/>
    </source>
</evidence>
<evidence type="ECO:0000313" key="7">
    <source>
        <dbReference type="EMBL" id="KON30707.1"/>
    </source>
</evidence>
<name>A0A0M0BQ45_9ARCH</name>
<proteinExistence type="predicted"/>
<dbReference type="AlphaFoldDB" id="A0A0M0BQ45"/>